<keyword evidence="2" id="KW-0119">Carbohydrate metabolism</keyword>
<gene>
    <name evidence="3" type="ORF">V6N12_005929</name>
</gene>
<sequence length="205" mass="22712">MASLPFSATSFHSTSIGFNYKAKNPDFFFIGKGSDFTFSRRKSLLNELPVTQSRTSKMKLKSPEKEPNAALGNGGLGRLASCFLDCLATLNYPAWGYGLIVLLLLQMGNPWEHMQAAASSVPRVCIFGGIPTKVTVALIISSSEFGKDCPSYTKCQVKVDEAYRDQKKWSKMSILNMSGSYKFSSDRTIHEYARDIWVTDPVVLP</sequence>
<dbReference type="PANTHER" id="PTHR11468:SF27">
    <property type="entry name" value="ALPHA-1,4 GLUCAN PHOSPHORYLASE L-2 ISOZYME, CHLOROPLASTIC_AMYLOPLASTIC"/>
    <property type="match status" value="1"/>
</dbReference>
<dbReference type="InterPro" id="IPR000811">
    <property type="entry name" value="Glyco_trans_35"/>
</dbReference>
<protein>
    <recommendedName>
        <fullName evidence="2">Alpha-1,4 glucan phosphorylase</fullName>
        <ecNumber evidence="2">2.4.1.1</ecNumber>
    </recommendedName>
</protein>
<organism evidence="3 4">
    <name type="scientific">Hibiscus sabdariffa</name>
    <name type="common">roselle</name>
    <dbReference type="NCBI Taxonomy" id="183260"/>
    <lineage>
        <taxon>Eukaryota</taxon>
        <taxon>Viridiplantae</taxon>
        <taxon>Streptophyta</taxon>
        <taxon>Embryophyta</taxon>
        <taxon>Tracheophyta</taxon>
        <taxon>Spermatophyta</taxon>
        <taxon>Magnoliopsida</taxon>
        <taxon>eudicotyledons</taxon>
        <taxon>Gunneridae</taxon>
        <taxon>Pentapetalae</taxon>
        <taxon>rosids</taxon>
        <taxon>malvids</taxon>
        <taxon>Malvales</taxon>
        <taxon>Malvaceae</taxon>
        <taxon>Malvoideae</taxon>
        <taxon>Hibiscus</taxon>
    </lineage>
</organism>
<comment type="similarity">
    <text evidence="1 2">Belongs to the glycogen phosphorylase family.</text>
</comment>
<comment type="function">
    <text evidence="2">Allosteric enzyme that catalyzes the rate-limiting step in glycogen catabolism, the phosphorolytic cleavage of glycogen to produce glucose-1-phosphate, and plays a central role in maintaining cellular and organismal glucose homeostasis.</text>
</comment>
<evidence type="ECO:0000256" key="1">
    <source>
        <dbReference type="ARBA" id="ARBA00006047"/>
    </source>
</evidence>
<comment type="cofactor">
    <cofactor evidence="2">
        <name>pyridoxal 5'-phosphate</name>
        <dbReference type="ChEBI" id="CHEBI:597326"/>
    </cofactor>
</comment>
<dbReference type="EMBL" id="JBBPBM010000009">
    <property type="protein sequence ID" value="KAK8567333.1"/>
    <property type="molecule type" value="Genomic_DNA"/>
</dbReference>
<keyword evidence="2" id="KW-0328">Glycosyltransferase</keyword>
<keyword evidence="4" id="KW-1185">Reference proteome</keyword>
<evidence type="ECO:0000256" key="2">
    <source>
        <dbReference type="RuleBase" id="RU000587"/>
    </source>
</evidence>
<dbReference type="EC" id="2.4.1.1" evidence="2"/>
<proteinExistence type="inferred from homology"/>
<name>A0ABR2EWG7_9ROSI</name>
<dbReference type="Gene3D" id="3.40.50.2000">
    <property type="entry name" value="Glycogen Phosphorylase B"/>
    <property type="match status" value="2"/>
</dbReference>
<reference evidence="3 4" key="1">
    <citation type="journal article" date="2024" name="G3 (Bethesda)">
        <title>Genome assembly of Hibiscus sabdariffa L. provides insights into metabolisms of medicinal natural products.</title>
        <authorList>
            <person name="Kim T."/>
        </authorList>
    </citation>
    <scope>NUCLEOTIDE SEQUENCE [LARGE SCALE GENOMIC DNA]</scope>
    <source>
        <strain evidence="3">TK-2024</strain>
        <tissue evidence="3">Old leaves</tissue>
    </source>
</reference>
<dbReference type="Proteomes" id="UP001472677">
    <property type="component" value="Unassembled WGS sequence"/>
</dbReference>
<keyword evidence="2" id="KW-0663">Pyridoxal phosphate</keyword>
<accession>A0ABR2EWG7</accession>
<comment type="caution">
    <text evidence="3">The sequence shown here is derived from an EMBL/GenBank/DDBJ whole genome shotgun (WGS) entry which is preliminary data.</text>
</comment>
<dbReference type="Pfam" id="PF00343">
    <property type="entry name" value="Phosphorylase"/>
    <property type="match status" value="2"/>
</dbReference>
<comment type="catalytic activity">
    <reaction evidence="2">
        <text>[(1-&gt;4)-alpha-D-glucosyl](n) + phosphate = [(1-&gt;4)-alpha-D-glucosyl](n-1) + alpha-D-glucose 1-phosphate</text>
        <dbReference type="Rhea" id="RHEA:41732"/>
        <dbReference type="Rhea" id="RHEA-COMP:9584"/>
        <dbReference type="Rhea" id="RHEA-COMP:9586"/>
        <dbReference type="ChEBI" id="CHEBI:15444"/>
        <dbReference type="ChEBI" id="CHEBI:43474"/>
        <dbReference type="ChEBI" id="CHEBI:58601"/>
        <dbReference type="EC" id="2.4.1.1"/>
    </reaction>
</comment>
<dbReference type="SUPFAM" id="SSF53756">
    <property type="entry name" value="UDP-Glycosyltransferase/glycogen phosphorylase"/>
    <property type="match status" value="2"/>
</dbReference>
<evidence type="ECO:0000313" key="4">
    <source>
        <dbReference type="Proteomes" id="UP001472677"/>
    </source>
</evidence>
<dbReference type="PANTHER" id="PTHR11468">
    <property type="entry name" value="GLYCOGEN PHOSPHORYLASE"/>
    <property type="match status" value="1"/>
</dbReference>
<keyword evidence="2" id="KW-0808">Transferase</keyword>
<evidence type="ECO:0000313" key="3">
    <source>
        <dbReference type="EMBL" id="KAK8567333.1"/>
    </source>
</evidence>